<dbReference type="GO" id="GO:0005634">
    <property type="term" value="C:nucleus"/>
    <property type="evidence" value="ECO:0007669"/>
    <property type="project" value="UniProtKB-SubCell"/>
</dbReference>
<dbReference type="GO" id="GO:0004518">
    <property type="term" value="F:nuclease activity"/>
    <property type="evidence" value="ECO:0007669"/>
    <property type="project" value="UniProtKB-KW"/>
</dbReference>
<evidence type="ECO:0000256" key="2">
    <source>
        <dbReference type="ARBA" id="ARBA00004123"/>
    </source>
</evidence>
<keyword evidence="4" id="KW-0540">Nuclease</keyword>
<protein>
    <submittedName>
        <fullName evidence="9">Putative nuclease HARBI1</fullName>
    </submittedName>
</protein>
<evidence type="ECO:0000256" key="3">
    <source>
        <dbReference type="ARBA" id="ARBA00006958"/>
    </source>
</evidence>
<name>A0A087TIR1_STEMI</name>
<comment type="cofactor">
    <cofactor evidence="1">
        <name>a divalent metal cation</name>
        <dbReference type="ChEBI" id="CHEBI:60240"/>
    </cofactor>
</comment>
<comment type="similarity">
    <text evidence="3">Belongs to the HARBI1 family.</text>
</comment>
<dbReference type="PANTHER" id="PTHR22930">
    <property type="match status" value="1"/>
</dbReference>
<dbReference type="InterPro" id="IPR027806">
    <property type="entry name" value="HARBI1_dom"/>
</dbReference>
<dbReference type="Proteomes" id="UP000054359">
    <property type="component" value="Unassembled WGS sequence"/>
</dbReference>
<feature type="domain" description="DDE Tnp4" evidence="8">
    <location>
        <begin position="157"/>
        <end position="316"/>
    </location>
</feature>
<dbReference type="GO" id="GO:0016787">
    <property type="term" value="F:hydrolase activity"/>
    <property type="evidence" value="ECO:0007669"/>
    <property type="project" value="UniProtKB-KW"/>
</dbReference>
<keyword evidence="7" id="KW-0539">Nucleus</keyword>
<dbReference type="OrthoDB" id="6492851at2759"/>
<gene>
    <name evidence="9" type="ORF">X975_18051</name>
</gene>
<evidence type="ECO:0000313" key="9">
    <source>
        <dbReference type="EMBL" id="KFM65000.1"/>
    </source>
</evidence>
<evidence type="ECO:0000256" key="5">
    <source>
        <dbReference type="ARBA" id="ARBA00022723"/>
    </source>
</evidence>
<dbReference type="Pfam" id="PF13359">
    <property type="entry name" value="DDE_Tnp_4"/>
    <property type="match status" value="1"/>
</dbReference>
<keyword evidence="5" id="KW-0479">Metal-binding</keyword>
<keyword evidence="6" id="KW-0378">Hydrolase</keyword>
<dbReference type="PANTHER" id="PTHR22930:SF289">
    <property type="entry name" value="DDE TNP4 DOMAIN-CONTAINING PROTEIN-RELATED"/>
    <property type="match status" value="1"/>
</dbReference>
<evidence type="ECO:0000256" key="6">
    <source>
        <dbReference type="ARBA" id="ARBA00022801"/>
    </source>
</evidence>
<comment type="subcellular location">
    <subcellularLocation>
        <location evidence="2">Nucleus</location>
    </subcellularLocation>
</comment>
<accession>A0A087TIR1</accession>
<organism evidence="9 10">
    <name type="scientific">Stegodyphus mimosarum</name>
    <name type="common">African social velvet spider</name>
    <dbReference type="NCBI Taxonomy" id="407821"/>
    <lineage>
        <taxon>Eukaryota</taxon>
        <taxon>Metazoa</taxon>
        <taxon>Ecdysozoa</taxon>
        <taxon>Arthropoda</taxon>
        <taxon>Chelicerata</taxon>
        <taxon>Arachnida</taxon>
        <taxon>Araneae</taxon>
        <taxon>Araneomorphae</taxon>
        <taxon>Entelegynae</taxon>
        <taxon>Eresoidea</taxon>
        <taxon>Eresidae</taxon>
        <taxon>Stegodyphus</taxon>
    </lineage>
</organism>
<sequence>MAAGMIAYELLRRQAFQKRTFRKRYDAFKLRDDEFVKLFRLPKHLVRFLCEQLQEELKPLSETRTALSVEIKVLCALRFFATGSHQKDVAADLTLACSQASVSRAIMTVSAAINKVLFDRYVYFPPFEQYGLLKKKFLELTKSSEFPNGFPNILGAIDSTYVGILAPSGSSTSTDQAYLNRKGNHSLNVQLVCDANMQILNVNADCPGNSRDSVVWHSDSLRELLMEHTDVDNTSIGWLIGDKEFPLEPWLLTPVLNPETNAEYNYNACHARIRQVSERCIALLKSRFKCLSENRVLHYNPFTAASIIKACTVLHNMCIKNNMETREETVCDENEGMICCEEQESPLPDMSSEAAYNLRRNLIQT</sequence>
<proteinExistence type="inferred from homology"/>
<evidence type="ECO:0000256" key="1">
    <source>
        <dbReference type="ARBA" id="ARBA00001968"/>
    </source>
</evidence>
<dbReference type="AlphaFoldDB" id="A0A087TIR1"/>
<reference evidence="9 10" key="1">
    <citation type="submission" date="2013-11" db="EMBL/GenBank/DDBJ databases">
        <title>Genome sequencing of Stegodyphus mimosarum.</title>
        <authorList>
            <person name="Bechsgaard J."/>
        </authorList>
    </citation>
    <scope>NUCLEOTIDE SEQUENCE [LARGE SCALE GENOMIC DNA]</scope>
</reference>
<dbReference type="STRING" id="407821.A0A087TIR1"/>
<evidence type="ECO:0000256" key="7">
    <source>
        <dbReference type="ARBA" id="ARBA00023242"/>
    </source>
</evidence>
<evidence type="ECO:0000259" key="8">
    <source>
        <dbReference type="Pfam" id="PF13359"/>
    </source>
</evidence>
<keyword evidence="10" id="KW-1185">Reference proteome</keyword>
<evidence type="ECO:0000313" key="10">
    <source>
        <dbReference type="Proteomes" id="UP000054359"/>
    </source>
</evidence>
<evidence type="ECO:0000256" key="4">
    <source>
        <dbReference type="ARBA" id="ARBA00022722"/>
    </source>
</evidence>
<dbReference type="EMBL" id="KK115395">
    <property type="protein sequence ID" value="KFM65000.1"/>
    <property type="molecule type" value="Genomic_DNA"/>
</dbReference>
<dbReference type="GO" id="GO:0046872">
    <property type="term" value="F:metal ion binding"/>
    <property type="evidence" value="ECO:0007669"/>
    <property type="project" value="UniProtKB-KW"/>
</dbReference>
<dbReference type="OMA" id="ENEGMIC"/>
<feature type="non-terminal residue" evidence="9">
    <location>
        <position position="365"/>
    </location>
</feature>
<dbReference type="InterPro" id="IPR045249">
    <property type="entry name" value="HARBI1-like"/>
</dbReference>